<dbReference type="InterPro" id="IPR001584">
    <property type="entry name" value="Integrase_cat-core"/>
</dbReference>
<evidence type="ECO:0000313" key="3">
    <source>
        <dbReference type="Proteomes" id="UP001454036"/>
    </source>
</evidence>
<keyword evidence="3" id="KW-1185">Reference proteome</keyword>
<dbReference type="GO" id="GO:0015074">
    <property type="term" value="P:DNA integration"/>
    <property type="evidence" value="ECO:0007669"/>
    <property type="project" value="InterPro"/>
</dbReference>
<protein>
    <recommendedName>
        <fullName evidence="1">Integrase catalytic domain-containing protein</fullName>
    </recommendedName>
</protein>
<dbReference type="Gene3D" id="3.30.420.10">
    <property type="entry name" value="Ribonuclease H-like superfamily/Ribonuclease H"/>
    <property type="match status" value="1"/>
</dbReference>
<reference evidence="2 3" key="1">
    <citation type="submission" date="2024-01" db="EMBL/GenBank/DDBJ databases">
        <title>The complete chloroplast genome sequence of Lithospermum erythrorhizon: insights into the phylogenetic relationship among Boraginaceae species and the maternal lineages of purple gromwells.</title>
        <authorList>
            <person name="Okada T."/>
            <person name="Watanabe K."/>
        </authorList>
    </citation>
    <scope>NUCLEOTIDE SEQUENCE [LARGE SCALE GENOMIC DNA]</scope>
</reference>
<accession>A0AAV3RHS2</accession>
<dbReference type="InterPro" id="IPR036397">
    <property type="entry name" value="RNaseH_sf"/>
</dbReference>
<comment type="caution">
    <text evidence="2">The sequence shown here is derived from an EMBL/GenBank/DDBJ whole genome shotgun (WGS) entry which is preliminary data.</text>
</comment>
<feature type="domain" description="Integrase catalytic" evidence="1">
    <location>
        <begin position="1"/>
        <end position="76"/>
    </location>
</feature>
<dbReference type="GO" id="GO:0003676">
    <property type="term" value="F:nucleic acid binding"/>
    <property type="evidence" value="ECO:0007669"/>
    <property type="project" value="InterPro"/>
</dbReference>
<dbReference type="AlphaFoldDB" id="A0AAV3RHS2"/>
<sequence>MSKRLGIKHRFAPVCYPQANGHVEVMNRTIFQGIKKNLLDSGARWYEELPRLLWSYRTTPSNATGETPFRLVFGTEAVLPVEVCFPNIRQICFDVERNEERMKECLHFTNELRDQALYRMQSGLNPIPHVVPRVKAPQDPLQSLFNTDEMSSRLHTPRGNRTESLNLLEFCDEM</sequence>
<evidence type="ECO:0000313" key="2">
    <source>
        <dbReference type="EMBL" id="GAA0175286.1"/>
    </source>
</evidence>
<dbReference type="EMBL" id="BAABME010027254">
    <property type="protein sequence ID" value="GAA0175286.1"/>
    <property type="molecule type" value="Genomic_DNA"/>
</dbReference>
<dbReference type="Proteomes" id="UP001454036">
    <property type="component" value="Unassembled WGS sequence"/>
</dbReference>
<organism evidence="2 3">
    <name type="scientific">Lithospermum erythrorhizon</name>
    <name type="common">Purple gromwell</name>
    <name type="synonym">Lithospermum officinale var. erythrorhizon</name>
    <dbReference type="NCBI Taxonomy" id="34254"/>
    <lineage>
        <taxon>Eukaryota</taxon>
        <taxon>Viridiplantae</taxon>
        <taxon>Streptophyta</taxon>
        <taxon>Embryophyta</taxon>
        <taxon>Tracheophyta</taxon>
        <taxon>Spermatophyta</taxon>
        <taxon>Magnoliopsida</taxon>
        <taxon>eudicotyledons</taxon>
        <taxon>Gunneridae</taxon>
        <taxon>Pentapetalae</taxon>
        <taxon>asterids</taxon>
        <taxon>lamiids</taxon>
        <taxon>Boraginales</taxon>
        <taxon>Boraginaceae</taxon>
        <taxon>Boraginoideae</taxon>
        <taxon>Lithospermeae</taxon>
        <taxon>Lithospermum</taxon>
    </lineage>
</organism>
<dbReference type="InterPro" id="IPR012337">
    <property type="entry name" value="RNaseH-like_sf"/>
</dbReference>
<gene>
    <name evidence="2" type="ORF">LIER_41890</name>
</gene>
<dbReference type="PANTHER" id="PTHR48475:SF2">
    <property type="entry name" value="RIBONUCLEASE H"/>
    <property type="match status" value="1"/>
</dbReference>
<proteinExistence type="predicted"/>
<name>A0AAV3RHS2_LITER</name>
<dbReference type="PANTHER" id="PTHR48475">
    <property type="entry name" value="RIBONUCLEASE H"/>
    <property type="match status" value="1"/>
</dbReference>
<dbReference type="PROSITE" id="PS50994">
    <property type="entry name" value="INTEGRASE"/>
    <property type="match status" value="1"/>
</dbReference>
<dbReference type="SUPFAM" id="SSF53098">
    <property type="entry name" value="Ribonuclease H-like"/>
    <property type="match status" value="1"/>
</dbReference>
<evidence type="ECO:0000259" key="1">
    <source>
        <dbReference type="PROSITE" id="PS50994"/>
    </source>
</evidence>